<dbReference type="PROSITE" id="PS00233">
    <property type="entry name" value="CHIT_BIND_RR_1"/>
    <property type="match status" value="1"/>
</dbReference>
<dbReference type="AlphaFoldDB" id="A0A0K8TBM7"/>
<feature type="non-terminal residue" evidence="5">
    <location>
        <position position="1"/>
    </location>
</feature>
<feature type="compositionally biased region" description="Low complexity" evidence="3">
    <location>
        <begin position="163"/>
        <end position="190"/>
    </location>
</feature>
<dbReference type="InterPro" id="IPR031311">
    <property type="entry name" value="CHIT_BIND_RR_consensus"/>
</dbReference>
<dbReference type="PROSITE" id="PS51155">
    <property type="entry name" value="CHIT_BIND_RR_2"/>
    <property type="match status" value="1"/>
</dbReference>
<feature type="region of interest" description="Disordered" evidence="3">
    <location>
        <begin position="156"/>
        <end position="193"/>
    </location>
</feature>
<feature type="signal peptide" evidence="4">
    <location>
        <begin position="1"/>
        <end position="31"/>
    </location>
</feature>
<feature type="compositionally biased region" description="Basic residues" evidence="3">
    <location>
        <begin position="220"/>
        <end position="232"/>
    </location>
</feature>
<proteinExistence type="predicted"/>
<evidence type="ECO:0000256" key="1">
    <source>
        <dbReference type="ARBA" id="ARBA00022460"/>
    </source>
</evidence>
<dbReference type="Pfam" id="PF00379">
    <property type="entry name" value="Chitin_bind_4"/>
    <property type="match status" value="1"/>
</dbReference>
<dbReference type="EMBL" id="GBRD01002995">
    <property type="protein sequence ID" value="JAG62826.1"/>
    <property type="molecule type" value="Transcribed_RNA"/>
</dbReference>
<protein>
    <submittedName>
        <fullName evidence="5">Uncharacterized protein</fullName>
    </submittedName>
</protein>
<organism evidence="5">
    <name type="scientific">Lygus hesperus</name>
    <name type="common">Western plant bug</name>
    <dbReference type="NCBI Taxonomy" id="30085"/>
    <lineage>
        <taxon>Eukaryota</taxon>
        <taxon>Metazoa</taxon>
        <taxon>Ecdysozoa</taxon>
        <taxon>Arthropoda</taxon>
        <taxon>Hexapoda</taxon>
        <taxon>Insecta</taxon>
        <taxon>Pterygota</taxon>
        <taxon>Neoptera</taxon>
        <taxon>Paraneoptera</taxon>
        <taxon>Hemiptera</taxon>
        <taxon>Heteroptera</taxon>
        <taxon>Panheteroptera</taxon>
        <taxon>Cimicomorpha</taxon>
        <taxon>Miridae</taxon>
        <taxon>Mirini</taxon>
        <taxon>Lygus</taxon>
    </lineage>
</organism>
<reference evidence="5" key="1">
    <citation type="submission" date="2014-09" db="EMBL/GenBank/DDBJ databases">
        <authorList>
            <person name="Magalhaes I.L.F."/>
            <person name="Oliveira U."/>
            <person name="Santos F.R."/>
            <person name="Vidigal T.H.D.A."/>
            <person name="Brescovit A.D."/>
            <person name="Santos A.J."/>
        </authorList>
    </citation>
    <scope>NUCLEOTIDE SEQUENCE</scope>
</reference>
<dbReference type="GO" id="GO:0008010">
    <property type="term" value="F:structural constituent of chitin-based larval cuticle"/>
    <property type="evidence" value="ECO:0007669"/>
    <property type="project" value="TreeGrafter"/>
</dbReference>
<dbReference type="GO" id="GO:0062129">
    <property type="term" value="C:chitin-based extracellular matrix"/>
    <property type="evidence" value="ECO:0007669"/>
    <property type="project" value="TreeGrafter"/>
</dbReference>
<feature type="region of interest" description="Disordered" evidence="3">
    <location>
        <begin position="206"/>
        <end position="232"/>
    </location>
</feature>
<accession>A0A0K8TBM7</accession>
<evidence type="ECO:0000256" key="2">
    <source>
        <dbReference type="PROSITE-ProRule" id="PRU00497"/>
    </source>
</evidence>
<evidence type="ECO:0000256" key="4">
    <source>
        <dbReference type="SAM" id="SignalP"/>
    </source>
</evidence>
<dbReference type="InterPro" id="IPR000618">
    <property type="entry name" value="Insect_cuticle"/>
</dbReference>
<keyword evidence="1 2" id="KW-0193">Cuticle</keyword>
<evidence type="ECO:0000256" key="3">
    <source>
        <dbReference type="SAM" id="MobiDB-lite"/>
    </source>
</evidence>
<dbReference type="PANTHER" id="PTHR10380">
    <property type="entry name" value="CUTICLE PROTEIN"/>
    <property type="match status" value="1"/>
</dbReference>
<dbReference type="PANTHER" id="PTHR10380:SF192">
    <property type="entry name" value="GEO02312P1"/>
    <property type="match status" value="1"/>
</dbReference>
<keyword evidence="4" id="KW-0732">Signal</keyword>
<feature type="chain" id="PRO_5005519932" evidence="4">
    <location>
        <begin position="32"/>
        <end position="232"/>
    </location>
</feature>
<sequence>VDQQPTADMRSTGRLLLSCVLLLFLANRSDSQSQLDEQSRKKVQLLEYENENYGADGYEFYYETDDGTSRQESGSFVKPLQIPSYEPRQEESSVEGIWTVVGRSEWRDPDGNVFVAEYTADDKGYNVKLRQMFAWKPGTQGAASFGSAGAGAGASAGAGAGSSFGSSQRGSSSSSSSSGQGYQTGTFSSSAGYSPPVISVAAKKSLADANSVGVPPSRGQRLKIKRIKSYKN</sequence>
<evidence type="ECO:0000313" key="5">
    <source>
        <dbReference type="EMBL" id="JAG62826.1"/>
    </source>
</evidence>
<dbReference type="InterPro" id="IPR050468">
    <property type="entry name" value="Cuticle_Struct_Prot"/>
</dbReference>
<name>A0A0K8TBM7_LYGHE</name>